<dbReference type="AlphaFoldDB" id="A0A2C6KHA6"/>
<keyword evidence="3" id="KW-1185">Reference proteome</keyword>
<feature type="compositionally biased region" description="Basic and acidic residues" evidence="1">
    <location>
        <begin position="119"/>
        <end position="139"/>
    </location>
</feature>
<feature type="compositionally biased region" description="Polar residues" evidence="1">
    <location>
        <begin position="91"/>
        <end position="100"/>
    </location>
</feature>
<comment type="caution">
    <text evidence="2">The sequence shown here is derived from an EMBL/GenBank/DDBJ whole genome shotgun (WGS) entry which is preliminary data.</text>
</comment>
<feature type="compositionally biased region" description="Low complexity" evidence="1">
    <location>
        <begin position="21"/>
        <end position="31"/>
    </location>
</feature>
<dbReference type="GeneID" id="94426139"/>
<sequence length="425" mass="45052">MADVQAPSPSTETNPPPTSPSPSTSPKEGSGSLAGTKRRQSLSAHELRDREEGRGGGEDASEEESSGDGGLAPADPATLQKRQRLRIVRSGNASPANDQPSVGLVTPAGVGSTSSTAPEKAEEKTEEKTDGPQKTDEANKNGTPEKSLGDSSADSAASSILKGTEIKGTPTFSSAFLSLTSQPQKSSFFLSPSSATTAPGGNEGGTGGQGGGAVPSLFSNLSFPSKSIFGASISPAAGGENEEDEQQPEEPTVIDNDVDEAEEVIFVDRDCRMQRFDASQKLWVPKPPLDGKVQMAASKKEEDDGSTRILFFVNRTGRLQLNTPLIPSVKYQHPLDRSQQRASPSVILKEDSTEKQAEKKDEELPRKKNTAEFLGLKTDAKSSSDTTMYRIRFSNEEKCAEFVALANERKTRGAHRNAPSPSSNA</sequence>
<feature type="region of interest" description="Disordered" evidence="1">
    <location>
        <begin position="330"/>
        <end position="385"/>
    </location>
</feature>
<dbReference type="InterPro" id="IPR011993">
    <property type="entry name" value="PH-like_dom_sf"/>
</dbReference>
<dbReference type="RefSeq" id="XP_067925097.1">
    <property type="nucleotide sequence ID" value="XM_068062928.1"/>
</dbReference>
<feature type="compositionally biased region" description="Basic and acidic residues" evidence="1">
    <location>
        <begin position="348"/>
        <end position="370"/>
    </location>
</feature>
<accession>A0A2C6KHA6</accession>
<feature type="compositionally biased region" description="Gly residues" evidence="1">
    <location>
        <begin position="201"/>
        <end position="213"/>
    </location>
</feature>
<evidence type="ECO:0000256" key="1">
    <source>
        <dbReference type="SAM" id="MobiDB-lite"/>
    </source>
</evidence>
<feature type="compositionally biased region" description="Polar residues" evidence="1">
    <location>
        <begin position="183"/>
        <end position="194"/>
    </location>
</feature>
<feature type="region of interest" description="Disordered" evidence="1">
    <location>
        <begin position="1"/>
        <end position="165"/>
    </location>
</feature>
<dbReference type="EMBL" id="MIGC01001144">
    <property type="protein sequence ID" value="PHJ23421.1"/>
    <property type="molecule type" value="Genomic_DNA"/>
</dbReference>
<dbReference type="VEuPathDB" id="ToxoDB:CSUI_002729"/>
<gene>
    <name evidence="2" type="ORF">CSUI_002729</name>
</gene>
<reference evidence="2 3" key="1">
    <citation type="journal article" date="2017" name="Int. J. Parasitol.">
        <title>The genome of the protozoan parasite Cystoisospora suis and a reverse vaccinology approach to identify vaccine candidates.</title>
        <authorList>
            <person name="Palmieri N."/>
            <person name="Shrestha A."/>
            <person name="Ruttkowski B."/>
            <person name="Beck T."/>
            <person name="Vogl C."/>
            <person name="Tomley F."/>
            <person name="Blake D.P."/>
            <person name="Joachim A."/>
        </authorList>
    </citation>
    <scope>NUCLEOTIDE SEQUENCE [LARGE SCALE GENOMIC DNA]</scope>
    <source>
        <strain evidence="2 3">Wien I</strain>
    </source>
</reference>
<evidence type="ECO:0000313" key="3">
    <source>
        <dbReference type="Proteomes" id="UP000221165"/>
    </source>
</evidence>
<organism evidence="2 3">
    <name type="scientific">Cystoisospora suis</name>
    <dbReference type="NCBI Taxonomy" id="483139"/>
    <lineage>
        <taxon>Eukaryota</taxon>
        <taxon>Sar</taxon>
        <taxon>Alveolata</taxon>
        <taxon>Apicomplexa</taxon>
        <taxon>Conoidasida</taxon>
        <taxon>Coccidia</taxon>
        <taxon>Eucoccidiorida</taxon>
        <taxon>Eimeriorina</taxon>
        <taxon>Sarcocystidae</taxon>
        <taxon>Cystoisospora</taxon>
    </lineage>
</organism>
<evidence type="ECO:0000313" key="2">
    <source>
        <dbReference type="EMBL" id="PHJ23421.1"/>
    </source>
</evidence>
<dbReference type="OrthoDB" id="331463at2759"/>
<feature type="compositionally biased region" description="Low complexity" evidence="1">
    <location>
        <begin position="150"/>
        <end position="159"/>
    </location>
</feature>
<protein>
    <submittedName>
        <fullName evidence="2">Loc397781 related</fullName>
    </submittedName>
</protein>
<feature type="compositionally biased region" description="Basic and acidic residues" evidence="1">
    <location>
        <begin position="45"/>
        <end position="57"/>
    </location>
</feature>
<feature type="region of interest" description="Disordered" evidence="1">
    <location>
        <begin position="183"/>
        <end position="259"/>
    </location>
</feature>
<proteinExistence type="predicted"/>
<dbReference type="Proteomes" id="UP000221165">
    <property type="component" value="Unassembled WGS sequence"/>
</dbReference>
<dbReference type="Gene3D" id="2.30.29.30">
    <property type="entry name" value="Pleckstrin-homology domain (PH domain)/Phosphotyrosine-binding domain (PTB)"/>
    <property type="match status" value="1"/>
</dbReference>
<name>A0A2C6KHA6_9APIC</name>